<dbReference type="OrthoDB" id="9816564at2"/>
<dbReference type="GO" id="GO:0016740">
    <property type="term" value="F:transferase activity"/>
    <property type="evidence" value="ECO:0007669"/>
    <property type="project" value="UniProtKB-KW"/>
</dbReference>
<gene>
    <name evidence="1" type="ORF">KSU1_A0048</name>
</gene>
<accession>I3IGH0</accession>
<dbReference type="SUPFAM" id="SSF53756">
    <property type="entry name" value="UDP-Glycosyltransferase/glycogen phosphorylase"/>
    <property type="match status" value="1"/>
</dbReference>
<keyword evidence="1" id="KW-0808">Transferase</keyword>
<comment type="caution">
    <text evidence="1">The sequence shown here is derived from an EMBL/GenBank/DDBJ whole genome shotgun (WGS) entry which is preliminary data.</text>
</comment>
<dbReference type="EMBL" id="BAFH01000001">
    <property type="protein sequence ID" value="GAB60815.1"/>
    <property type="molecule type" value="Genomic_DNA"/>
</dbReference>
<dbReference type="eggNOG" id="COG0438">
    <property type="taxonomic scope" value="Bacteria"/>
</dbReference>
<dbReference type="Proteomes" id="UP000002985">
    <property type="component" value="Unassembled WGS sequence"/>
</dbReference>
<protein>
    <submittedName>
        <fullName evidence="1">Putative glycosyltransferase</fullName>
    </submittedName>
</protein>
<dbReference type="Gene3D" id="3.40.50.2000">
    <property type="entry name" value="Glycogen Phosphorylase B"/>
    <property type="match status" value="1"/>
</dbReference>
<evidence type="ECO:0000313" key="1">
    <source>
        <dbReference type="EMBL" id="GAB60815.1"/>
    </source>
</evidence>
<dbReference type="AlphaFoldDB" id="I3IGH0"/>
<evidence type="ECO:0000313" key="2">
    <source>
        <dbReference type="Proteomes" id="UP000002985"/>
    </source>
</evidence>
<dbReference type="STRING" id="247490.KSU1_A0048"/>
<name>I3IGH0_9BACT</name>
<proteinExistence type="predicted"/>
<sequence length="399" mass="47339">MSKQTRTNLREENIICFAGADWWYHNPHSDLHIMKSFAKQNRILFVNSIGTRMPSFKTDKFAWKRIMGKLKSLARYLKKAEHNIYVLTPIALPPIRGYERFVSIMNKYLLLLQFNIILRMLNFKNPLLWVCIPSVKDIALHQRRKIAKCLVYYCTDNVAYYTGEINHFILDMDIRIQQSADVAFFVNHRMVEERKKFNHNTHHLGHGVDYDHFARYNLNHLPVPDDIMDIKTPIVGYIGVLTDLDFELVRYLARKNKDLSFVFIGDIYSDITVVKEEKNVYFLGKKPYELLPNYMQKIACFGIYYRKDNIFNCYRNPKKLLEYLATGKPVVSVDILELEYFKDYLYIAKDYEEFNYQLHRAISSDTPAMRQKRTCYAKEHTWDFIADQAAQHIVSFLNR</sequence>
<organism evidence="1 2">
    <name type="scientific">Candidatus Jettenia caeni</name>
    <dbReference type="NCBI Taxonomy" id="247490"/>
    <lineage>
        <taxon>Bacteria</taxon>
        <taxon>Pseudomonadati</taxon>
        <taxon>Planctomycetota</taxon>
        <taxon>Candidatus Brocadiia</taxon>
        <taxon>Candidatus Brocadiales</taxon>
        <taxon>Candidatus Brocadiaceae</taxon>
        <taxon>Candidatus Jettenia</taxon>
    </lineage>
</organism>
<keyword evidence="2" id="KW-1185">Reference proteome</keyword>
<reference evidence="1 2" key="1">
    <citation type="journal article" date="2012" name="FEBS Lett.">
        <title>Anammox organism KSU-1 expresses a NirK-type copper-containing nitrite reductase instead of a NirS-type with cytochrome cd1.</title>
        <authorList>
            <person name="Hira D."/>
            <person name="Toh H."/>
            <person name="Migita C.T."/>
            <person name="Okubo H."/>
            <person name="Nishiyama T."/>
            <person name="Hattori M."/>
            <person name="Furukawa K."/>
            <person name="Fujii T."/>
        </authorList>
    </citation>
    <scope>NUCLEOTIDE SEQUENCE [LARGE SCALE GENOMIC DNA]</scope>
</reference>